<sequence length="234" mass="27781">MDVSMIPALVKEWEMNIKLLTFVVTALAVFFLVTYAIFFYWNIDDNNKWSTFFSFTSTFGILATIFVYYMQKESDDKKQKARDDIIKRNIKSIIKEKKDTINDINEFINSSFQEEIISFKVEYSVKLPIALISLIENNELFQYKIIRISNNELLKEAISNRYKVSDEIAQSVEELKKIIYHLDRHVSMAIIDKLSREEIHNRNKIKILIDFRDRISLDYLSKLDEIMKRITPLH</sequence>
<name>A0A379F4D5_PROVU</name>
<accession>A0A379F4D5</accession>
<proteinExistence type="predicted"/>
<dbReference type="EMBL" id="UGTW01000001">
    <property type="protein sequence ID" value="SUC14457.1"/>
    <property type="molecule type" value="Genomic_DNA"/>
</dbReference>
<keyword evidence="1" id="KW-0812">Transmembrane</keyword>
<dbReference type="AlphaFoldDB" id="A0A379F4D5"/>
<keyword evidence="1" id="KW-1133">Transmembrane helix</keyword>
<protein>
    <recommendedName>
        <fullName evidence="4">Phage protein</fullName>
    </recommendedName>
</protein>
<organism evidence="2 3">
    <name type="scientific">Proteus vulgaris</name>
    <dbReference type="NCBI Taxonomy" id="585"/>
    <lineage>
        <taxon>Bacteria</taxon>
        <taxon>Pseudomonadati</taxon>
        <taxon>Pseudomonadota</taxon>
        <taxon>Gammaproteobacteria</taxon>
        <taxon>Enterobacterales</taxon>
        <taxon>Morganellaceae</taxon>
        <taxon>Proteus</taxon>
    </lineage>
</organism>
<feature type="transmembrane region" description="Helical" evidence="1">
    <location>
        <begin position="49"/>
        <end position="70"/>
    </location>
</feature>
<gene>
    <name evidence="2" type="ORF">NCTC10376_00261</name>
</gene>
<keyword evidence="1" id="KW-0472">Membrane</keyword>
<evidence type="ECO:0000313" key="3">
    <source>
        <dbReference type="Proteomes" id="UP000254331"/>
    </source>
</evidence>
<dbReference type="Proteomes" id="UP000254331">
    <property type="component" value="Unassembled WGS sequence"/>
</dbReference>
<feature type="transmembrane region" description="Helical" evidence="1">
    <location>
        <begin position="20"/>
        <end position="43"/>
    </location>
</feature>
<evidence type="ECO:0000313" key="2">
    <source>
        <dbReference type="EMBL" id="SUC14457.1"/>
    </source>
</evidence>
<dbReference type="RefSeq" id="WP_115370326.1">
    <property type="nucleotide sequence ID" value="NZ_UGTW01000001.1"/>
</dbReference>
<reference evidence="2 3" key="1">
    <citation type="submission" date="2018-06" db="EMBL/GenBank/DDBJ databases">
        <authorList>
            <consortium name="Pathogen Informatics"/>
            <person name="Doyle S."/>
        </authorList>
    </citation>
    <scope>NUCLEOTIDE SEQUENCE [LARGE SCALE GENOMIC DNA]</scope>
    <source>
        <strain evidence="2 3">NCTC10376</strain>
    </source>
</reference>
<evidence type="ECO:0008006" key="4">
    <source>
        <dbReference type="Google" id="ProtNLM"/>
    </source>
</evidence>
<evidence type="ECO:0000256" key="1">
    <source>
        <dbReference type="SAM" id="Phobius"/>
    </source>
</evidence>